<gene>
    <name evidence="7" type="ORF">Sjap_024537</name>
</gene>
<evidence type="ECO:0000256" key="6">
    <source>
        <dbReference type="SAM" id="MobiDB-lite"/>
    </source>
</evidence>
<sequence length="431" mass="48976">MKNNQQRAVPSSMSAKAMYAQFPPLSINSIFHMFLMFIGFGLLVVLVTSQLNCSNFNFQSINISSTFSLIPSTTPTPTNPTTLPSLDESTLSPPPPPPPSPPLPVPPPPPPPSLSLSQESNNRNSGTGSKEFVKPPSANHGMDDKELLQKASKVPRVSQKTKKVAFLFLTKWDLPLGPLWEKFFKGHEGKYSIYVHSDPSFDATALPESSVFHDRYIPSKKVKWGEFSMIEAERRLLASALLDISNERFVLLSEACIPLTDFSTVYNYLMSSSKSFVEVYDKPGPVGRGRYSPRMRPQIQIEQWRKGSQWFEMKRALAIEIVSDVKYYTLFKRYCKAGCYADEHYIPTYVHIKSGRSNYNRSLTWVDWSRGGPHPWKLVRTDVTIERLKSMRHGDCQYNGRSTDVCYLFARKFFPNTLDRLLRFSKQALGF</sequence>
<feature type="compositionally biased region" description="Low complexity" evidence="6">
    <location>
        <begin position="73"/>
        <end position="91"/>
    </location>
</feature>
<dbReference type="EMBL" id="JBBNAE010000010">
    <property type="protein sequence ID" value="KAK9091360.1"/>
    <property type="molecule type" value="Genomic_DNA"/>
</dbReference>
<dbReference type="InterPro" id="IPR003406">
    <property type="entry name" value="Glyco_trans_14"/>
</dbReference>
<proteinExistence type="predicted"/>
<evidence type="ECO:0000256" key="2">
    <source>
        <dbReference type="ARBA" id="ARBA00022676"/>
    </source>
</evidence>
<dbReference type="GO" id="GO:0016757">
    <property type="term" value="F:glycosyltransferase activity"/>
    <property type="evidence" value="ECO:0007669"/>
    <property type="project" value="UniProtKB-KW"/>
</dbReference>
<dbReference type="Pfam" id="PF02485">
    <property type="entry name" value="Branch"/>
    <property type="match status" value="1"/>
</dbReference>
<evidence type="ECO:0000256" key="5">
    <source>
        <dbReference type="ARBA" id="ARBA00023180"/>
    </source>
</evidence>
<keyword evidence="2" id="KW-0328">Glycosyltransferase</keyword>
<evidence type="ECO:0000256" key="1">
    <source>
        <dbReference type="ARBA" id="ARBA00004606"/>
    </source>
</evidence>
<dbReference type="Proteomes" id="UP001417504">
    <property type="component" value="Unassembled WGS sequence"/>
</dbReference>
<feature type="region of interest" description="Disordered" evidence="6">
    <location>
        <begin position="73"/>
        <end position="143"/>
    </location>
</feature>
<keyword evidence="5" id="KW-0325">Glycoprotein</keyword>
<accession>A0AAP0EDK0</accession>
<dbReference type="AlphaFoldDB" id="A0AAP0EDK0"/>
<feature type="compositionally biased region" description="Polar residues" evidence="6">
    <location>
        <begin position="118"/>
        <end position="128"/>
    </location>
</feature>
<evidence type="ECO:0000313" key="8">
    <source>
        <dbReference type="Proteomes" id="UP001417504"/>
    </source>
</evidence>
<comment type="caution">
    <text evidence="7">The sequence shown here is derived from an EMBL/GenBank/DDBJ whole genome shotgun (WGS) entry which is preliminary data.</text>
</comment>
<evidence type="ECO:0008006" key="9">
    <source>
        <dbReference type="Google" id="ProtNLM"/>
    </source>
</evidence>
<dbReference type="PANTHER" id="PTHR31042:SF131">
    <property type="entry name" value="CORE-2_I-BRANCHING BETA-1,6-N-ACETYLGLUCOSAMINYLTRANSFERASE FAMILY PROTEIN"/>
    <property type="match status" value="1"/>
</dbReference>
<organism evidence="7 8">
    <name type="scientific">Stephania japonica</name>
    <dbReference type="NCBI Taxonomy" id="461633"/>
    <lineage>
        <taxon>Eukaryota</taxon>
        <taxon>Viridiplantae</taxon>
        <taxon>Streptophyta</taxon>
        <taxon>Embryophyta</taxon>
        <taxon>Tracheophyta</taxon>
        <taxon>Spermatophyta</taxon>
        <taxon>Magnoliopsida</taxon>
        <taxon>Ranunculales</taxon>
        <taxon>Menispermaceae</taxon>
        <taxon>Menispermoideae</taxon>
        <taxon>Cissampelideae</taxon>
        <taxon>Stephania</taxon>
    </lineage>
</organism>
<dbReference type="SUPFAM" id="SSF101447">
    <property type="entry name" value="Formin homology 2 domain (FH2 domain)"/>
    <property type="match status" value="1"/>
</dbReference>
<dbReference type="GO" id="GO:0016020">
    <property type="term" value="C:membrane"/>
    <property type="evidence" value="ECO:0007669"/>
    <property type="project" value="UniProtKB-SubCell"/>
</dbReference>
<dbReference type="PANTHER" id="PTHR31042">
    <property type="entry name" value="CORE-2/I-BRANCHING BETA-1,6-N-ACETYLGLUCOSAMINYLTRANSFERASE FAMILY PROTEIN-RELATED"/>
    <property type="match status" value="1"/>
</dbReference>
<evidence type="ECO:0000256" key="4">
    <source>
        <dbReference type="ARBA" id="ARBA00023136"/>
    </source>
</evidence>
<feature type="compositionally biased region" description="Pro residues" evidence="6">
    <location>
        <begin position="92"/>
        <end position="113"/>
    </location>
</feature>
<evidence type="ECO:0000313" key="7">
    <source>
        <dbReference type="EMBL" id="KAK9091360.1"/>
    </source>
</evidence>
<comment type="subcellular location">
    <subcellularLocation>
        <location evidence="1">Membrane</location>
        <topology evidence="1">Single-pass type II membrane protein</topology>
    </subcellularLocation>
</comment>
<evidence type="ECO:0000256" key="3">
    <source>
        <dbReference type="ARBA" id="ARBA00022679"/>
    </source>
</evidence>
<keyword evidence="4" id="KW-0472">Membrane</keyword>
<keyword evidence="8" id="KW-1185">Reference proteome</keyword>
<name>A0AAP0EDK0_9MAGN</name>
<reference evidence="7 8" key="1">
    <citation type="submission" date="2024-01" db="EMBL/GenBank/DDBJ databases">
        <title>Genome assemblies of Stephania.</title>
        <authorList>
            <person name="Yang L."/>
        </authorList>
    </citation>
    <scope>NUCLEOTIDE SEQUENCE [LARGE SCALE GENOMIC DNA]</scope>
    <source>
        <strain evidence="7">QJT</strain>
        <tissue evidence="7">Leaf</tissue>
    </source>
</reference>
<protein>
    <recommendedName>
        <fullName evidence="9">Core-2/I-branching beta-1,6-N-acetylglucosaminyltransferase family protein</fullName>
    </recommendedName>
</protein>
<keyword evidence="3" id="KW-0808">Transferase</keyword>
<dbReference type="InterPro" id="IPR044174">
    <property type="entry name" value="BC10-like"/>
</dbReference>